<dbReference type="Proteomes" id="UP000063718">
    <property type="component" value="Unassembled WGS sequence"/>
</dbReference>
<name>A0A0S6UC20_NEOTH</name>
<evidence type="ECO:0000259" key="2">
    <source>
        <dbReference type="Pfam" id="PF06808"/>
    </source>
</evidence>
<feature type="transmembrane region" description="Helical" evidence="1">
    <location>
        <begin position="29"/>
        <end position="49"/>
    </location>
</feature>
<dbReference type="Pfam" id="PF06808">
    <property type="entry name" value="DctM"/>
    <property type="match status" value="1"/>
</dbReference>
<protein>
    <submittedName>
        <fullName evidence="3">Asparagine synthase</fullName>
    </submittedName>
</protein>
<evidence type="ECO:0000256" key="1">
    <source>
        <dbReference type="SAM" id="Phobius"/>
    </source>
</evidence>
<dbReference type="EMBL" id="DF238840">
    <property type="protein sequence ID" value="GAF25347.1"/>
    <property type="molecule type" value="Genomic_DNA"/>
</dbReference>
<dbReference type="AlphaFoldDB" id="A0A0S6UC20"/>
<keyword evidence="1" id="KW-1133">Transmembrane helix</keyword>
<organism evidence="3">
    <name type="scientific">Moorella thermoacetica Y72</name>
    <dbReference type="NCBI Taxonomy" id="1325331"/>
    <lineage>
        <taxon>Bacteria</taxon>
        <taxon>Bacillati</taxon>
        <taxon>Bacillota</taxon>
        <taxon>Clostridia</taxon>
        <taxon>Neomoorellales</taxon>
        <taxon>Neomoorellaceae</taxon>
        <taxon>Neomoorella</taxon>
    </lineage>
</organism>
<feature type="transmembrane region" description="Helical" evidence="1">
    <location>
        <begin position="238"/>
        <end position="258"/>
    </location>
</feature>
<keyword evidence="1" id="KW-0472">Membrane</keyword>
<feature type="transmembrane region" description="Helical" evidence="1">
    <location>
        <begin position="92"/>
        <end position="111"/>
    </location>
</feature>
<feature type="transmembrane region" description="Helical" evidence="1">
    <location>
        <begin position="340"/>
        <end position="362"/>
    </location>
</feature>
<feature type="transmembrane region" description="Helical" evidence="1">
    <location>
        <begin position="306"/>
        <end position="328"/>
    </location>
</feature>
<sequence>MSAIVLLPLLVIIAVLVMRKHMIVAGISGAIVAMIIGHMGLASATKIIMDAIPGMMSMTTPIMYSATALAVAKTGGFDALLRLSRKITGNRVYLVAAAIVLIQALATYAAGLGAGNTMVTGPLAFAAVGAVPELIAGMAIATAASFETSPASAESATISKIAKMDVGTYVNQMFPFTILFWIIGITLAAYGVWRRGRILNEENNEPMSMGQIVRTALPPLYFIIVVVAGKYLNMLFGGYHVFTAPFNMISTLVLATILTKSSMDKMAENLIQGSSFILTRLFAIGVFLGFINILSEIGTFKYIAQIAASAPSFIFVSTAILAGFIVAVPAGAYSVGVISLVVPVLAAVGLTPLQMGLVALAIGMGTQMSPVQINVAALSQTFEMEIESVVRNNAPYVFGVLALLIILGLFL</sequence>
<feature type="transmembrane region" description="Helical" evidence="1">
    <location>
        <begin position="393"/>
        <end position="410"/>
    </location>
</feature>
<reference evidence="3" key="1">
    <citation type="journal article" date="2014" name="Gene">
        <title>Genome-guided analysis of transformation efficiency and carbon dioxide assimilation by Moorella thermoacetica Y72.</title>
        <authorList>
            <person name="Tsukahara K."/>
            <person name="Kita A."/>
            <person name="Nakashimada Y."/>
            <person name="Hoshino T."/>
            <person name="Murakami K."/>
        </authorList>
    </citation>
    <scope>NUCLEOTIDE SEQUENCE [LARGE SCALE GENOMIC DNA]</scope>
    <source>
        <strain evidence="3">Y72</strain>
    </source>
</reference>
<keyword evidence="1" id="KW-0812">Transmembrane</keyword>
<proteinExistence type="predicted"/>
<feature type="domain" description="TRAP C4-dicarboxylate transport system permease DctM subunit" evidence="2">
    <location>
        <begin position="180"/>
        <end position="409"/>
    </location>
</feature>
<dbReference type="InterPro" id="IPR010656">
    <property type="entry name" value="DctM"/>
</dbReference>
<evidence type="ECO:0000313" key="3">
    <source>
        <dbReference type="EMBL" id="GAF25347.1"/>
    </source>
</evidence>
<feature type="transmembrane region" description="Helical" evidence="1">
    <location>
        <begin position="212"/>
        <end position="232"/>
    </location>
</feature>
<feature type="transmembrane region" description="Helical" evidence="1">
    <location>
        <begin position="123"/>
        <end position="146"/>
    </location>
</feature>
<feature type="transmembrane region" description="Helical" evidence="1">
    <location>
        <begin position="173"/>
        <end position="192"/>
    </location>
</feature>
<accession>A0A0S6UC20</accession>
<feature type="transmembrane region" description="Helical" evidence="1">
    <location>
        <begin position="270"/>
        <end position="294"/>
    </location>
</feature>
<gene>
    <name evidence="3" type="ORF">MTY_0679</name>
</gene>